<protein>
    <submittedName>
        <fullName evidence="2">MOSC domain-containing protein</fullName>
    </submittedName>
</protein>
<dbReference type="InterPro" id="IPR011037">
    <property type="entry name" value="Pyrv_Knase-like_insert_dom_sf"/>
</dbReference>
<dbReference type="Gene3D" id="2.40.33.20">
    <property type="entry name" value="PK beta-barrel domain-like"/>
    <property type="match status" value="1"/>
</dbReference>
<gene>
    <name evidence="2" type="ORF">HQ603_00970</name>
</gene>
<proteinExistence type="predicted"/>
<sequence length="223" mass="24023">MSLDPAGRVLDVCVVHTIHPISRPAVVDSAIDKRSVAGPVEVAELGLVGDRSCDVTFHGGADQAVYAYDDAEAARWASELGRPVPAGWFGENLRVSGVPVTDAVVGSRWAVGTAVLEVTIPRRPCAAFARWMGESRWVKRFTERADVGTYLRVLRPGHLAAGDHIEVTDVPDHGVTVRDLFLGSSVSAMDTLLDIEGFAPKVYREARDMAARARRRAAPLDAV</sequence>
<organism evidence="2 3">
    <name type="scientific">Rhodococcoides corynebacterioides</name>
    <dbReference type="NCBI Taxonomy" id="53972"/>
    <lineage>
        <taxon>Bacteria</taxon>
        <taxon>Bacillati</taxon>
        <taxon>Actinomycetota</taxon>
        <taxon>Actinomycetes</taxon>
        <taxon>Mycobacteriales</taxon>
        <taxon>Nocardiaceae</taxon>
        <taxon>Rhodococcoides</taxon>
    </lineage>
</organism>
<dbReference type="Proteomes" id="UP000825228">
    <property type="component" value="Unassembled WGS sequence"/>
</dbReference>
<dbReference type="InterPro" id="IPR052353">
    <property type="entry name" value="Benzoxazolinone_Detox_Enz"/>
</dbReference>
<name>A0ABS7P2A4_9NOCA</name>
<dbReference type="EMBL" id="JABUBU010000001">
    <property type="protein sequence ID" value="MBY6365316.1"/>
    <property type="molecule type" value="Genomic_DNA"/>
</dbReference>
<dbReference type="PANTHER" id="PTHR30212:SF2">
    <property type="entry name" value="PROTEIN YIIM"/>
    <property type="match status" value="1"/>
</dbReference>
<accession>A0ABS7P2A4</accession>
<evidence type="ECO:0000313" key="3">
    <source>
        <dbReference type="Proteomes" id="UP000825228"/>
    </source>
</evidence>
<dbReference type="PROSITE" id="PS51340">
    <property type="entry name" value="MOSC"/>
    <property type="match status" value="1"/>
</dbReference>
<dbReference type="InterPro" id="IPR005302">
    <property type="entry name" value="MoCF_Sase_C"/>
</dbReference>
<evidence type="ECO:0000313" key="2">
    <source>
        <dbReference type="EMBL" id="MBY6365316.1"/>
    </source>
</evidence>
<dbReference type="SUPFAM" id="SSF50800">
    <property type="entry name" value="PK beta-barrel domain-like"/>
    <property type="match status" value="1"/>
</dbReference>
<evidence type="ECO:0000259" key="1">
    <source>
        <dbReference type="PROSITE" id="PS51340"/>
    </source>
</evidence>
<feature type="domain" description="MOSC" evidence="1">
    <location>
        <begin position="34"/>
        <end position="168"/>
    </location>
</feature>
<dbReference type="Pfam" id="PF03473">
    <property type="entry name" value="MOSC"/>
    <property type="match status" value="1"/>
</dbReference>
<dbReference type="PANTHER" id="PTHR30212">
    <property type="entry name" value="PROTEIN YIIM"/>
    <property type="match status" value="1"/>
</dbReference>
<reference evidence="2 3" key="1">
    <citation type="submission" date="2020-06" db="EMBL/GenBank/DDBJ databases">
        <title>Taxonomy, biology and ecology of Rhodococcus bacteria occurring in California pistachio and other woody hosts as revealed by genome sequence analyses.</title>
        <authorList>
            <person name="Gai Y."/>
            <person name="Riely B."/>
        </authorList>
    </citation>
    <scope>NUCLEOTIDE SEQUENCE [LARGE SCALE GENOMIC DNA]</scope>
    <source>
        <strain evidence="2 3">BP-281</strain>
    </source>
</reference>
<comment type="caution">
    <text evidence="2">The sequence shown here is derived from an EMBL/GenBank/DDBJ whole genome shotgun (WGS) entry which is preliminary data.</text>
</comment>
<dbReference type="RefSeq" id="WP_222682530.1">
    <property type="nucleotide sequence ID" value="NZ_JABUBT010000016.1"/>
</dbReference>
<keyword evidence="3" id="KW-1185">Reference proteome</keyword>